<gene>
    <name evidence="1" type="ORF">EKG38_00280</name>
</gene>
<sequence>MMNQARGHMNVASESLDYFDWSLRHVLNACNFAGASWYFGLQRVKEDEDEQSSLPWCGMEFHDLLGRKAAKNQQMKFDLLNTNPKLNNLSFH</sequence>
<evidence type="ECO:0000313" key="2">
    <source>
        <dbReference type="Proteomes" id="UP000267448"/>
    </source>
</evidence>
<accession>A0A431WYA1</accession>
<evidence type="ECO:0000313" key="1">
    <source>
        <dbReference type="EMBL" id="RTR40399.1"/>
    </source>
</evidence>
<dbReference type="AlphaFoldDB" id="A0A431WYA1"/>
<keyword evidence="2" id="KW-1185">Reference proteome</keyword>
<reference evidence="1 2" key="1">
    <citation type="submission" date="2018-12" db="EMBL/GenBank/DDBJ databases">
        <authorList>
            <person name="Yu L."/>
        </authorList>
    </citation>
    <scope>NUCLEOTIDE SEQUENCE [LARGE SCALE GENOMIC DNA]</scope>
    <source>
        <strain evidence="1 2">HAW-EB2</strain>
    </source>
</reference>
<organism evidence="1 2">
    <name type="scientific">Shewanella canadensis</name>
    <dbReference type="NCBI Taxonomy" id="271096"/>
    <lineage>
        <taxon>Bacteria</taxon>
        <taxon>Pseudomonadati</taxon>
        <taxon>Pseudomonadota</taxon>
        <taxon>Gammaproteobacteria</taxon>
        <taxon>Alteromonadales</taxon>
        <taxon>Shewanellaceae</taxon>
        <taxon>Shewanella</taxon>
    </lineage>
</organism>
<dbReference type="EMBL" id="RXNU01000001">
    <property type="protein sequence ID" value="RTR40399.1"/>
    <property type="molecule type" value="Genomic_DNA"/>
</dbReference>
<protein>
    <submittedName>
        <fullName evidence="1">Uncharacterized protein</fullName>
    </submittedName>
</protein>
<name>A0A431WYA1_9GAMM</name>
<dbReference type="OrthoDB" id="6272763at2"/>
<comment type="caution">
    <text evidence="1">The sequence shown here is derived from an EMBL/GenBank/DDBJ whole genome shotgun (WGS) entry which is preliminary data.</text>
</comment>
<dbReference type="Proteomes" id="UP000267448">
    <property type="component" value="Unassembled WGS sequence"/>
</dbReference>
<proteinExistence type="predicted"/>